<dbReference type="RefSeq" id="WP_394832655.1">
    <property type="nucleotide sequence ID" value="NZ_CP089929.1"/>
</dbReference>
<evidence type="ECO:0000256" key="1">
    <source>
        <dbReference type="SAM" id="MobiDB-lite"/>
    </source>
</evidence>
<reference evidence="2" key="1">
    <citation type="submission" date="2021-12" db="EMBL/GenBank/DDBJ databases">
        <title>Discovery of the Pendulisporaceae a myxobacterial family with distinct sporulation behavior and unique specialized metabolism.</title>
        <authorList>
            <person name="Garcia R."/>
            <person name="Popoff A."/>
            <person name="Bader C.D."/>
            <person name="Loehr J."/>
            <person name="Walesch S."/>
            <person name="Walt C."/>
            <person name="Boldt J."/>
            <person name="Bunk B."/>
            <person name="Haeckl F.J.F.P.J."/>
            <person name="Gunesch A.P."/>
            <person name="Birkelbach J."/>
            <person name="Nuebel U."/>
            <person name="Pietschmann T."/>
            <person name="Bach T."/>
            <person name="Mueller R."/>
        </authorList>
    </citation>
    <scope>NUCLEOTIDE SEQUENCE</scope>
    <source>
        <strain evidence="2">MSr11367</strain>
    </source>
</reference>
<protein>
    <submittedName>
        <fullName evidence="2">Uncharacterized protein</fullName>
    </submittedName>
</protein>
<evidence type="ECO:0000313" key="3">
    <source>
        <dbReference type="Proteomes" id="UP001374803"/>
    </source>
</evidence>
<dbReference type="Proteomes" id="UP001374803">
    <property type="component" value="Chromosome"/>
</dbReference>
<sequence length="159" mass="16373">MSFARWFFVACGASAIIACSSSSESGSDTSNCSCDISYNGAKRTLSCGTNTCLNGVSFTCGKNAAVSQGGQCTGEESDDDQKNGGPPATNDAGKITDAGPAPQPGRECNELRTYCDTKCNDGGTAYAECVKTANEGNDKACVAWQSNNAQLCSLATRDN</sequence>
<proteinExistence type="predicted"/>
<name>A0ABZ2KZ38_9BACT</name>
<keyword evidence="3" id="KW-1185">Reference proteome</keyword>
<gene>
    <name evidence="2" type="ORF">LVJ94_39740</name>
</gene>
<feature type="region of interest" description="Disordered" evidence="1">
    <location>
        <begin position="66"/>
        <end position="105"/>
    </location>
</feature>
<evidence type="ECO:0000313" key="2">
    <source>
        <dbReference type="EMBL" id="WXB03028.1"/>
    </source>
</evidence>
<dbReference type="PROSITE" id="PS51257">
    <property type="entry name" value="PROKAR_LIPOPROTEIN"/>
    <property type="match status" value="1"/>
</dbReference>
<organism evidence="2 3">
    <name type="scientific">Pendulispora rubella</name>
    <dbReference type="NCBI Taxonomy" id="2741070"/>
    <lineage>
        <taxon>Bacteria</taxon>
        <taxon>Pseudomonadati</taxon>
        <taxon>Myxococcota</taxon>
        <taxon>Myxococcia</taxon>
        <taxon>Myxococcales</taxon>
        <taxon>Sorangiineae</taxon>
        <taxon>Pendulisporaceae</taxon>
        <taxon>Pendulispora</taxon>
    </lineage>
</organism>
<dbReference type="EMBL" id="CP089983">
    <property type="protein sequence ID" value="WXB03028.1"/>
    <property type="molecule type" value="Genomic_DNA"/>
</dbReference>
<accession>A0ABZ2KZ38</accession>